<dbReference type="GO" id="GO:0030170">
    <property type="term" value="F:pyridoxal phosphate binding"/>
    <property type="evidence" value="ECO:0007669"/>
    <property type="project" value="TreeGrafter"/>
</dbReference>
<gene>
    <name evidence="5" type="ORF">A3J08_01840</name>
</gene>
<dbReference type="PANTHER" id="PTHR11680">
    <property type="entry name" value="SERINE HYDROXYMETHYLTRANSFERASE"/>
    <property type="match status" value="1"/>
</dbReference>
<comment type="cofactor">
    <cofactor evidence="1">
        <name>pyridoxal 5'-phosphate</name>
        <dbReference type="ChEBI" id="CHEBI:597326"/>
    </cofactor>
</comment>
<evidence type="ECO:0000256" key="1">
    <source>
        <dbReference type="ARBA" id="ARBA00001933"/>
    </source>
</evidence>
<name>A0A1G2DRB8_9BACT</name>
<dbReference type="Pfam" id="PF00464">
    <property type="entry name" value="SHMT"/>
    <property type="match status" value="1"/>
</dbReference>
<evidence type="ECO:0000313" key="5">
    <source>
        <dbReference type="EMBL" id="OGZ15408.1"/>
    </source>
</evidence>
<feature type="domain" description="Serine hydroxymethyltransferase-like" evidence="4">
    <location>
        <begin position="1"/>
        <end position="130"/>
    </location>
</feature>
<sequence>MFPGLQGGPHVNQIAAVAVALKEAAEPAFKKYAQQVVKNAQALAEELSLHGWRVISGGTDTHLVLVDTWMDGRGIGGKEAGERLENEGIIVNKNAIPFDTRPPADPSGIRLGTPAETTRGAKEKDMRALALRIDKILRKRPTA</sequence>
<dbReference type="AlphaFoldDB" id="A0A1G2DRB8"/>
<reference evidence="5 6" key="1">
    <citation type="journal article" date="2016" name="Nat. Commun.">
        <title>Thousands of microbial genomes shed light on interconnected biogeochemical processes in an aquifer system.</title>
        <authorList>
            <person name="Anantharaman K."/>
            <person name="Brown C.T."/>
            <person name="Hug L.A."/>
            <person name="Sharon I."/>
            <person name="Castelle C.J."/>
            <person name="Probst A.J."/>
            <person name="Thomas B.C."/>
            <person name="Singh A."/>
            <person name="Wilkins M.J."/>
            <person name="Karaoz U."/>
            <person name="Brodie E.L."/>
            <person name="Williams K.H."/>
            <person name="Hubbard S.S."/>
            <person name="Banfield J.F."/>
        </authorList>
    </citation>
    <scope>NUCLEOTIDE SEQUENCE [LARGE SCALE GENOMIC DNA]</scope>
</reference>
<evidence type="ECO:0000256" key="2">
    <source>
        <dbReference type="ARBA" id="ARBA00022898"/>
    </source>
</evidence>
<dbReference type="GO" id="GO:0004372">
    <property type="term" value="F:glycine hydroxymethyltransferase activity"/>
    <property type="evidence" value="ECO:0007669"/>
    <property type="project" value="TreeGrafter"/>
</dbReference>
<dbReference type="GO" id="GO:0019264">
    <property type="term" value="P:glycine biosynthetic process from serine"/>
    <property type="evidence" value="ECO:0007669"/>
    <property type="project" value="TreeGrafter"/>
</dbReference>
<dbReference type="Proteomes" id="UP000177573">
    <property type="component" value="Unassembled WGS sequence"/>
</dbReference>
<dbReference type="EMBL" id="MHLR01000014">
    <property type="protein sequence ID" value="OGZ15408.1"/>
    <property type="molecule type" value="Genomic_DNA"/>
</dbReference>
<dbReference type="Gene3D" id="3.40.640.10">
    <property type="entry name" value="Type I PLP-dependent aspartate aminotransferase-like (Major domain)"/>
    <property type="match status" value="1"/>
</dbReference>
<protein>
    <recommendedName>
        <fullName evidence="4">Serine hydroxymethyltransferase-like domain-containing protein</fullName>
    </recommendedName>
</protein>
<dbReference type="GO" id="GO:0005829">
    <property type="term" value="C:cytosol"/>
    <property type="evidence" value="ECO:0007669"/>
    <property type="project" value="TreeGrafter"/>
</dbReference>
<dbReference type="Gene3D" id="3.90.1150.10">
    <property type="entry name" value="Aspartate Aminotransferase, domain 1"/>
    <property type="match status" value="1"/>
</dbReference>
<evidence type="ECO:0000256" key="3">
    <source>
        <dbReference type="SAM" id="MobiDB-lite"/>
    </source>
</evidence>
<feature type="region of interest" description="Disordered" evidence="3">
    <location>
        <begin position="96"/>
        <end position="124"/>
    </location>
</feature>
<dbReference type="GO" id="GO:0046653">
    <property type="term" value="P:tetrahydrofolate metabolic process"/>
    <property type="evidence" value="ECO:0007669"/>
    <property type="project" value="TreeGrafter"/>
</dbReference>
<dbReference type="PANTHER" id="PTHR11680:SF35">
    <property type="entry name" value="SERINE HYDROXYMETHYLTRANSFERASE 1"/>
    <property type="match status" value="1"/>
</dbReference>
<dbReference type="InterPro" id="IPR015424">
    <property type="entry name" value="PyrdxlP-dep_Trfase"/>
</dbReference>
<dbReference type="STRING" id="1798667.A3J08_01840"/>
<organism evidence="5 6">
    <name type="scientific">Candidatus Lloydbacteria bacterium RIFCSPLOWO2_02_FULL_51_11</name>
    <dbReference type="NCBI Taxonomy" id="1798667"/>
    <lineage>
        <taxon>Bacteria</taxon>
        <taxon>Candidatus Lloydiibacteriota</taxon>
    </lineage>
</organism>
<dbReference type="InterPro" id="IPR049943">
    <property type="entry name" value="Ser_HO-MeTrfase-like"/>
</dbReference>
<dbReference type="InterPro" id="IPR039429">
    <property type="entry name" value="SHMT-like_dom"/>
</dbReference>
<evidence type="ECO:0000259" key="4">
    <source>
        <dbReference type="Pfam" id="PF00464"/>
    </source>
</evidence>
<dbReference type="SUPFAM" id="SSF53383">
    <property type="entry name" value="PLP-dependent transferases"/>
    <property type="match status" value="1"/>
</dbReference>
<dbReference type="InterPro" id="IPR015421">
    <property type="entry name" value="PyrdxlP-dep_Trfase_major"/>
</dbReference>
<proteinExistence type="predicted"/>
<accession>A0A1G2DRB8</accession>
<comment type="caution">
    <text evidence="5">The sequence shown here is derived from an EMBL/GenBank/DDBJ whole genome shotgun (WGS) entry which is preliminary data.</text>
</comment>
<keyword evidence="2" id="KW-0663">Pyridoxal phosphate</keyword>
<evidence type="ECO:0000313" key="6">
    <source>
        <dbReference type="Proteomes" id="UP000177573"/>
    </source>
</evidence>
<dbReference type="InterPro" id="IPR015422">
    <property type="entry name" value="PyrdxlP-dep_Trfase_small"/>
</dbReference>